<organism evidence="2 3">
    <name type="scientific">Streptomyces coelicoflavus</name>
    <dbReference type="NCBI Taxonomy" id="285562"/>
    <lineage>
        <taxon>Bacteria</taxon>
        <taxon>Bacillati</taxon>
        <taxon>Actinomycetota</taxon>
        <taxon>Actinomycetes</taxon>
        <taxon>Kitasatosporales</taxon>
        <taxon>Streptomycetaceae</taxon>
        <taxon>Streptomyces</taxon>
    </lineage>
</organism>
<dbReference type="EMBL" id="JAAGMA010000117">
    <property type="protein sequence ID" value="NEB08076.1"/>
    <property type="molecule type" value="Genomic_DNA"/>
</dbReference>
<evidence type="ECO:0000313" key="2">
    <source>
        <dbReference type="EMBL" id="NEB08076.1"/>
    </source>
</evidence>
<feature type="transmembrane region" description="Helical" evidence="1">
    <location>
        <begin position="130"/>
        <end position="149"/>
    </location>
</feature>
<feature type="transmembrane region" description="Helical" evidence="1">
    <location>
        <begin position="37"/>
        <end position="55"/>
    </location>
</feature>
<keyword evidence="1" id="KW-1133">Transmembrane helix</keyword>
<keyword evidence="1" id="KW-0812">Transmembrane</keyword>
<protein>
    <submittedName>
        <fullName evidence="2">Uncharacterized protein</fullName>
    </submittedName>
</protein>
<feature type="transmembrane region" description="Helical" evidence="1">
    <location>
        <begin position="67"/>
        <end position="94"/>
    </location>
</feature>
<comment type="caution">
    <text evidence="2">The sequence shown here is derived from an EMBL/GenBank/DDBJ whole genome shotgun (WGS) entry which is preliminary data.</text>
</comment>
<evidence type="ECO:0000313" key="3">
    <source>
        <dbReference type="Proteomes" id="UP000470446"/>
    </source>
</evidence>
<evidence type="ECO:0000256" key="1">
    <source>
        <dbReference type="SAM" id="Phobius"/>
    </source>
</evidence>
<proteinExistence type="predicted"/>
<dbReference type="RefSeq" id="WP_164244007.1">
    <property type="nucleotide sequence ID" value="NZ_JAAGMA010000117.1"/>
</dbReference>
<accession>A0A7K3PDJ6</accession>
<reference evidence="2 3" key="1">
    <citation type="submission" date="2020-01" db="EMBL/GenBank/DDBJ databases">
        <title>Insect and environment-associated Actinomycetes.</title>
        <authorList>
            <person name="Currrie C."/>
            <person name="Chevrette M."/>
            <person name="Carlson C."/>
            <person name="Stubbendieck R."/>
            <person name="Wendt-Pienkowski E."/>
        </authorList>
    </citation>
    <scope>NUCLEOTIDE SEQUENCE [LARGE SCALE GENOMIC DNA]</scope>
    <source>
        <strain evidence="2 3">SID14163</strain>
    </source>
</reference>
<sequence length="218" mass="23089">MAVPPRLSARALRLQARQRLYDMLQSQLDIARHQAEGWRNFLATATALLAAVLVLKGRENVAELTPGYRWGVVLAMAVGLLTLLASAFAAASAAHGRPKDALRHADETQLLRWEEKECERIGVLVNRARWLAVVGVLATAAGVMATWVAPASEKGAMSVTVHTGQGAVCGELVALDPSGVTVRVKAKGGTTSGKGPKDSVRKFTWGSQALSASPASRC</sequence>
<dbReference type="Proteomes" id="UP000470446">
    <property type="component" value="Unassembled WGS sequence"/>
</dbReference>
<dbReference type="AlphaFoldDB" id="A0A7K3PDJ6"/>
<keyword evidence="1" id="KW-0472">Membrane</keyword>
<name>A0A7K3PDJ6_9ACTN</name>
<gene>
    <name evidence="2" type="ORF">G3I32_04190</name>
</gene>